<dbReference type="PROSITE" id="PS50886">
    <property type="entry name" value="TRBD"/>
    <property type="match status" value="1"/>
</dbReference>
<dbReference type="Gene3D" id="1.20.1050.10">
    <property type="match status" value="1"/>
</dbReference>
<dbReference type="InterPro" id="IPR002547">
    <property type="entry name" value="tRNA-bd_dom"/>
</dbReference>
<evidence type="ECO:0008006" key="9">
    <source>
        <dbReference type="Google" id="ProtNLM"/>
    </source>
</evidence>
<dbReference type="OrthoDB" id="19141at2759"/>
<dbReference type="FunCoup" id="A0A0C3EDC9">
    <property type="interactions" value="21"/>
</dbReference>
<dbReference type="PANTHER" id="PTHR11586">
    <property type="entry name" value="TRNA-AMINOACYLATION COFACTOR ARC1 FAMILY MEMBER"/>
    <property type="match status" value="1"/>
</dbReference>
<feature type="domain" description="TRNA-binding" evidence="6">
    <location>
        <begin position="253"/>
        <end position="359"/>
    </location>
</feature>
<keyword evidence="8" id="KW-1185">Reference proteome</keyword>
<reference evidence="8" key="2">
    <citation type="submission" date="2015-01" db="EMBL/GenBank/DDBJ databases">
        <title>Evolutionary Origins and Diversification of the Mycorrhizal Mutualists.</title>
        <authorList>
            <consortium name="DOE Joint Genome Institute"/>
            <consortium name="Mycorrhizal Genomics Consortium"/>
            <person name="Kohler A."/>
            <person name="Kuo A."/>
            <person name="Nagy L.G."/>
            <person name="Floudas D."/>
            <person name="Copeland A."/>
            <person name="Barry K.W."/>
            <person name="Cichocki N."/>
            <person name="Veneault-Fourrey C."/>
            <person name="LaButti K."/>
            <person name="Lindquist E.A."/>
            <person name="Lipzen A."/>
            <person name="Lundell T."/>
            <person name="Morin E."/>
            <person name="Murat C."/>
            <person name="Riley R."/>
            <person name="Ohm R."/>
            <person name="Sun H."/>
            <person name="Tunlid A."/>
            <person name="Henrissat B."/>
            <person name="Grigoriev I.V."/>
            <person name="Hibbett D.S."/>
            <person name="Martin F."/>
        </authorList>
    </citation>
    <scope>NUCLEOTIDE SEQUENCE [LARGE SCALE GENOMIC DNA]</scope>
    <source>
        <strain evidence="8">Foug A</strain>
    </source>
</reference>
<evidence type="ECO:0000313" key="8">
    <source>
        <dbReference type="Proteomes" id="UP000053989"/>
    </source>
</evidence>
<reference evidence="7 8" key="1">
    <citation type="submission" date="2014-04" db="EMBL/GenBank/DDBJ databases">
        <authorList>
            <consortium name="DOE Joint Genome Institute"/>
            <person name="Kuo A."/>
            <person name="Kohler A."/>
            <person name="Nagy L.G."/>
            <person name="Floudas D."/>
            <person name="Copeland A."/>
            <person name="Barry K.W."/>
            <person name="Cichocki N."/>
            <person name="Veneault-Fourrey C."/>
            <person name="LaButti K."/>
            <person name="Lindquist E.A."/>
            <person name="Lipzen A."/>
            <person name="Lundell T."/>
            <person name="Morin E."/>
            <person name="Murat C."/>
            <person name="Sun H."/>
            <person name="Tunlid A."/>
            <person name="Henrissat B."/>
            <person name="Grigoriev I.V."/>
            <person name="Hibbett D.S."/>
            <person name="Martin F."/>
            <person name="Nordberg H.P."/>
            <person name="Cantor M.N."/>
            <person name="Hua S.X."/>
        </authorList>
    </citation>
    <scope>NUCLEOTIDE SEQUENCE [LARGE SCALE GENOMIC DNA]</scope>
    <source>
        <strain evidence="7 8">Foug A</strain>
    </source>
</reference>
<dbReference type="InterPro" id="IPR036282">
    <property type="entry name" value="Glutathione-S-Trfase_C_sf"/>
</dbReference>
<keyword evidence="1 3" id="KW-0820">tRNA-binding</keyword>
<evidence type="ECO:0000313" key="7">
    <source>
        <dbReference type="EMBL" id="KIM65926.1"/>
    </source>
</evidence>
<dbReference type="PANTHER" id="PTHR11586:SF33">
    <property type="entry name" value="AMINOACYL TRNA SYNTHASE COMPLEX-INTERACTING MULTIFUNCTIONAL PROTEIN 1"/>
    <property type="match status" value="1"/>
</dbReference>
<feature type="region of interest" description="Disordered" evidence="4">
    <location>
        <begin position="166"/>
        <end position="254"/>
    </location>
</feature>
<dbReference type="PROSITE" id="PS50405">
    <property type="entry name" value="GST_CTER"/>
    <property type="match status" value="1"/>
</dbReference>
<name>A0A0C3EDC9_9AGAM</name>
<sequence>MIIGMRFELINTFRHRNLYHSWRLFQRRGMSYEASLAKLASPLKDLVTNAQAEAGKTDADQAEIISFIDKVAEGDIVTVENLPELETLLVPRTYLVSNYFTAADVALYGALHPMVSQLQPPQYYATPAITRYFDHIQSKPSVLRAAQALSPAFSIVMFDFESAPKIERKADPPKRKEKAPKPPAGQQPEEPEKAAKQEEASVNKKEEKPQKDKKEKKEKKEKNKETPAAAEGGKKKGGGAGAGKPVEEDGEPVPSMVDMRVGHIIDVKKHPDADSLYIEQIDLGEEAGPRTVVSGLVNYIPIEEMRDKYLVAICNLKPANMRGVKSFAMVLAASSKDGKDGGVELIQPPPGSKPGDRVYFEGPDYENAQPLSQLNPKKKIFETIQPGKVIIGHFSPITSSFVGFTTLETREAAWVNPVTKSVHRIRTKDGVCLAPTFVGASLS</sequence>
<evidence type="ECO:0000256" key="3">
    <source>
        <dbReference type="PROSITE-ProRule" id="PRU00209"/>
    </source>
</evidence>
<feature type="domain" description="GST C-terminal" evidence="5">
    <location>
        <begin position="1"/>
        <end position="166"/>
    </location>
</feature>
<dbReference type="SUPFAM" id="SSF50249">
    <property type="entry name" value="Nucleic acid-binding proteins"/>
    <property type="match status" value="1"/>
</dbReference>
<evidence type="ECO:0000259" key="6">
    <source>
        <dbReference type="PROSITE" id="PS50886"/>
    </source>
</evidence>
<dbReference type="GO" id="GO:0017102">
    <property type="term" value="C:methionyl glutamyl tRNA synthetase complex"/>
    <property type="evidence" value="ECO:0007669"/>
    <property type="project" value="TreeGrafter"/>
</dbReference>
<dbReference type="SUPFAM" id="SSF47616">
    <property type="entry name" value="GST C-terminal domain-like"/>
    <property type="match status" value="1"/>
</dbReference>
<gene>
    <name evidence="7" type="ORF">SCLCIDRAFT_423752</name>
</gene>
<dbReference type="InParanoid" id="A0A0C3EDC9"/>
<evidence type="ECO:0000256" key="1">
    <source>
        <dbReference type="ARBA" id="ARBA00022555"/>
    </source>
</evidence>
<dbReference type="Pfam" id="PF01588">
    <property type="entry name" value="tRNA_bind"/>
    <property type="match status" value="1"/>
</dbReference>
<proteinExistence type="predicted"/>
<dbReference type="InterPro" id="IPR051270">
    <property type="entry name" value="Tyrosine-tRNA_ligase_regulator"/>
</dbReference>
<dbReference type="InterPro" id="IPR010987">
    <property type="entry name" value="Glutathione-S-Trfase_C-like"/>
</dbReference>
<dbReference type="EMBL" id="KN822020">
    <property type="protein sequence ID" value="KIM65926.1"/>
    <property type="molecule type" value="Genomic_DNA"/>
</dbReference>
<evidence type="ECO:0000256" key="2">
    <source>
        <dbReference type="ARBA" id="ARBA00022884"/>
    </source>
</evidence>
<dbReference type="InterPro" id="IPR053836">
    <property type="entry name" value="Arc1-like_N"/>
</dbReference>
<evidence type="ECO:0000256" key="4">
    <source>
        <dbReference type="SAM" id="MobiDB-lite"/>
    </source>
</evidence>
<keyword evidence="2 3" id="KW-0694">RNA-binding</keyword>
<organism evidence="7 8">
    <name type="scientific">Scleroderma citrinum Foug A</name>
    <dbReference type="NCBI Taxonomy" id="1036808"/>
    <lineage>
        <taxon>Eukaryota</taxon>
        <taxon>Fungi</taxon>
        <taxon>Dikarya</taxon>
        <taxon>Basidiomycota</taxon>
        <taxon>Agaricomycotina</taxon>
        <taxon>Agaricomycetes</taxon>
        <taxon>Agaricomycetidae</taxon>
        <taxon>Boletales</taxon>
        <taxon>Sclerodermatineae</taxon>
        <taxon>Sclerodermataceae</taxon>
        <taxon>Scleroderma</taxon>
    </lineage>
</organism>
<dbReference type="CDD" id="cd02799">
    <property type="entry name" value="tRNA_bind_EMAP-II_like"/>
    <property type="match status" value="1"/>
</dbReference>
<dbReference type="Pfam" id="PF21972">
    <property type="entry name" value="Arc1p_N_like"/>
    <property type="match status" value="1"/>
</dbReference>
<dbReference type="Proteomes" id="UP000053989">
    <property type="component" value="Unassembled WGS sequence"/>
</dbReference>
<dbReference type="InterPro" id="IPR012340">
    <property type="entry name" value="NA-bd_OB-fold"/>
</dbReference>
<dbReference type="Gene3D" id="2.40.50.140">
    <property type="entry name" value="Nucleic acid-binding proteins"/>
    <property type="match status" value="1"/>
</dbReference>
<dbReference type="CDD" id="cd10289">
    <property type="entry name" value="GST_C_AaRS_like"/>
    <property type="match status" value="1"/>
</dbReference>
<dbReference type="AlphaFoldDB" id="A0A0C3EDC9"/>
<feature type="compositionally biased region" description="Basic and acidic residues" evidence="4">
    <location>
        <begin position="190"/>
        <end position="225"/>
    </location>
</feature>
<dbReference type="GO" id="GO:0000049">
    <property type="term" value="F:tRNA binding"/>
    <property type="evidence" value="ECO:0007669"/>
    <property type="project" value="UniProtKB-UniRule"/>
</dbReference>
<accession>A0A0C3EDC9</accession>
<dbReference type="STRING" id="1036808.A0A0C3EDC9"/>
<dbReference type="HOGENOM" id="CLU_009710_6_6_1"/>
<protein>
    <recommendedName>
        <fullName evidence="9">tRNA-binding domain-containing protein</fullName>
    </recommendedName>
</protein>
<evidence type="ECO:0000259" key="5">
    <source>
        <dbReference type="PROSITE" id="PS50405"/>
    </source>
</evidence>